<dbReference type="Proteomes" id="UP001440612">
    <property type="component" value="Chromosome"/>
</dbReference>
<dbReference type="GO" id="GO:0004190">
    <property type="term" value="F:aspartic-type endopeptidase activity"/>
    <property type="evidence" value="ECO:0007669"/>
    <property type="project" value="UniProtKB-EC"/>
</dbReference>
<feature type="transmembrane region" description="Helical" evidence="1">
    <location>
        <begin position="146"/>
        <end position="175"/>
    </location>
</feature>
<sequence length="210" mass="23240">METVLHGLPLMVMIAAFWFGPLPIVIRGFLRGFAGPHHVHRWFIPGQIGFACGALAAAVLWYDQALAIALFALLFLLAAIDWQWRWLPIEWTLGIAALALLNGFLTGEITITLMQMLVPSAALLIFRQLMSWALGKEALGLGDIWLLLGLGGFLPVFETFLLVGLAAILGLFEVVIRRYLSSSKRNLTGVSYGTHLCIVFAVFQYFPQIL</sequence>
<dbReference type="InterPro" id="IPR000045">
    <property type="entry name" value="Prepilin_IV_endopep_pep"/>
</dbReference>
<dbReference type="Gene3D" id="1.20.120.1220">
    <property type="match status" value="1"/>
</dbReference>
<dbReference type="RefSeq" id="WP_341367783.1">
    <property type="nucleotide sequence ID" value="NZ_CP150951.2"/>
</dbReference>
<keyword evidence="1" id="KW-0812">Transmembrane</keyword>
<accession>A0ABZ2V8M3</accession>
<proteinExistence type="predicted"/>
<evidence type="ECO:0000313" key="4">
    <source>
        <dbReference type="Proteomes" id="UP001440612"/>
    </source>
</evidence>
<keyword evidence="3" id="KW-0378">Hydrolase</keyword>
<evidence type="ECO:0000256" key="1">
    <source>
        <dbReference type="SAM" id="Phobius"/>
    </source>
</evidence>
<organism evidence="3 4">
    <name type="scientific">Yoonia phaeophyticola</name>
    <dbReference type="NCBI Taxonomy" id="3137369"/>
    <lineage>
        <taxon>Bacteria</taxon>
        <taxon>Pseudomonadati</taxon>
        <taxon>Pseudomonadota</taxon>
        <taxon>Alphaproteobacteria</taxon>
        <taxon>Rhodobacterales</taxon>
        <taxon>Paracoccaceae</taxon>
        <taxon>Yoonia</taxon>
    </lineage>
</organism>
<feature type="transmembrane region" description="Helical" evidence="1">
    <location>
        <begin position="6"/>
        <end position="30"/>
    </location>
</feature>
<dbReference type="EMBL" id="CP150951">
    <property type="protein sequence ID" value="WZC49673.1"/>
    <property type="molecule type" value="Genomic_DNA"/>
</dbReference>
<keyword evidence="1" id="KW-1133">Transmembrane helix</keyword>
<feature type="transmembrane region" description="Helical" evidence="1">
    <location>
        <begin position="42"/>
        <end position="62"/>
    </location>
</feature>
<dbReference type="EC" id="3.4.23.43" evidence="3"/>
<gene>
    <name evidence="3" type="ORF">AABB29_03200</name>
</gene>
<feature type="domain" description="Prepilin type IV endopeptidase peptidase" evidence="2">
    <location>
        <begin position="68"/>
        <end position="172"/>
    </location>
</feature>
<reference evidence="4" key="1">
    <citation type="submission" date="2024-04" db="EMBL/GenBank/DDBJ databases">
        <title>Phylogenomic analyses of a clade within the roseobacter group suggest taxonomic reassignments of species of the genera Aestuariivita, Citreicella, Loktanella, Nautella, Pelagibaca, Ruegeria, Thalassobius, Thiobacimonas and Tropicibacter, and the proposal o.</title>
        <authorList>
            <person name="Jeon C.O."/>
        </authorList>
    </citation>
    <scope>NUCLEOTIDE SEQUENCE [LARGE SCALE GENOMIC DNA]</scope>
    <source>
        <strain evidence="4">BS5-3</strain>
    </source>
</reference>
<keyword evidence="1" id="KW-0472">Membrane</keyword>
<name>A0ABZ2V8M3_9RHOB</name>
<dbReference type="Pfam" id="PF01478">
    <property type="entry name" value="Peptidase_A24"/>
    <property type="match status" value="1"/>
</dbReference>
<evidence type="ECO:0000313" key="3">
    <source>
        <dbReference type="EMBL" id="WZC49673.1"/>
    </source>
</evidence>
<evidence type="ECO:0000259" key="2">
    <source>
        <dbReference type="Pfam" id="PF01478"/>
    </source>
</evidence>
<protein>
    <submittedName>
        <fullName evidence="3">Prepilin peptidase</fullName>
        <ecNumber evidence="3">3.4.23.43</ecNumber>
    </submittedName>
</protein>
<feature type="transmembrane region" description="Helical" evidence="1">
    <location>
        <begin position="99"/>
        <end position="126"/>
    </location>
</feature>
<feature type="transmembrane region" description="Helical" evidence="1">
    <location>
        <begin position="187"/>
        <end position="206"/>
    </location>
</feature>
<feature type="transmembrane region" description="Helical" evidence="1">
    <location>
        <begin position="68"/>
        <end position="87"/>
    </location>
</feature>
<keyword evidence="4" id="KW-1185">Reference proteome</keyword>